<organism evidence="1 2">
    <name type="scientific">Hominiventricola aquisgranensis</name>
    <dbReference type="NCBI Taxonomy" id="3133164"/>
    <lineage>
        <taxon>Bacteria</taxon>
        <taxon>Bacillati</taxon>
        <taxon>Bacillota</taxon>
        <taxon>Clostridia</taxon>
        <taxon>Lachnospirales</taxon>
        <taxon>Lachnospiraceae</taxon>
        <taxon>Hominiventricola</taxon>
    </lineage>
</organism>
<feature type="non-terminal residue" evidence="1">
    <location>
        <position position="1"/>
    </location>
</feature>
<keyword evidence="2" id="KW-1185">Reference proteome</keyword>
<proteinExistence type="predicted"/>
<name>A0ABV1I547_9FIRM</name>
<reference evidence="1 2" key="1">
    <citation type="submission" date="2024-03" db="EMBL/GenBank/DDBJ databases">
        <title>Human intestinal bacterial collection.</title>
        <authorList>
            <person name="Pauvert C."/>
            <person name="Hitch T.C.A."/>
            <person name="Clavel T."/>
        </authorList>
    </citation>
    <scope>NUCLEOTIDE SEQUENCE [LARGE SCALE GENOMIC DNA]</scope>
    <source>
        <strain evidence="1 2">CLA-AA-H78B</strain>
    </source>
</reference>
<evidence type="ECO:0000313" key="1">
    <source>
        <dbReference type="EMBL" id="MEQ2580048.1"/>
    </source>
</evidence>
<dbReference type="Proteomes" id="UP001470288">
    <property type="component" value="Unassembled WGS sequence"/>
</dbReference>
<dbReference type="RefSeq" id="WP_349145136.1">
    <property type="nucleotide sequence ID" value="NZ_JBBMFC010000041.1"/>
</dbReference>
<evidence type="ECO:0000313" key="2">
    <source>
        <dbReference type="Proteomes" id="UP001470288"/>
    </source>
</evidence>
<comment type="caution">
    <text evidence="1">The sequence shown here is derived from an EMBL/GenBank/DDBJ whole genome shotgun (WGS) entry which is preliminary data.</text>
</comment>
<sequence>IKITSKLSNFILHQFGGLHKLWDTPDLSAYANRAFEKLKMYASCQVIPTINLLTTYETAYHPLDCEQVENIIKETFL</sequence>
<protein>
    <submittedName>
        <fullName evidence="1">Uncharacterized protein</fullName>
    </submittedName>
</protein>
<gene>
    <name evidence="1" type="ORF">WMO62_14645</name>
</gene>
<dbReference type="EMBL" id="JBBMFC010000041">
    <property type="protein sequence ID" value="MEQ2580048.1"/>
    <property type="molecule type" value="Genomic_DNA"/>
</dbReference>
<accession>A0ABV1I547</accession>